<keyword evidence="4" id="KW-0732">Signal</keyword>
<keyword evidence="1" id="KW-0677">Repeat</keyword>
<keyword evidence="7" id="KW-1185">Reference proteome</keyword>
<comment type="caution">
    <text evidence="6">The sequence shown here is derived from an EMBL/GenBank/DDBJ whole genome shotgun (WGS) entry which is preliminary data.</text>
</comment>
<evidence type="ECO:0000256" key="3">
    <source>
        <dbReference type="SAM" id="MobiDB-lite"/>
    </source>
</evidence>
<evidence type="ECO:0000256" key="4">
    <source>
        <dbReference type="SAM" id="SignalP"/>
    </source>
</evidence>
<evidence type="ECO:0000256" key="1">
    <source>
        <dbReference type="ARBA" id="ARBA00022737"/>
    </source>
</evidence>
<feature type="domain" description="Ig-like" evidence="5">
    <location>
        <begin position="243"/>
        <end position="346"/>
    </location>
</feature>
<dbReference type="OrthoDB" id="10012075at2759"/>
<dbReference type="InterPro" id="IPR003598">
    <property type="entry name" value="Ig_sub2"/>
</dbReference>
<dbReference type="Pfam" id="PF07686">
    <property type="entry name" value="V-set"/>
    <property type="match status" value="1"/>
</dbReference>
<dbReference type="Gene3D" id="2.60.40.10">
    <property type="entry name" value="Immunoglobulins"/>
    <property type="match status" value="3"/>
</dbReference>
<dbReference type="SMART" id="SM00409">
    <property type="entry name" value="IG"/>
    <property type="match status" value="3"/>
</dbReference>
<reference evidence="6 7" key="1">
    <citation type="submission" date="2017-06" db="EMBL/GenBank/DDBJ databases">
        <title>A platform for efficient transgenesis in Macrostomum lignano, a flatworm model organism for stem cell research.</title>
        <authorList>
            <person name="Berezikov E."/>
        </authorList>
    </citation>
    <scope>NUCLEOTIDE SEQUENCE [LARGE SCALE GENOMIC DNA]</scope>
    <source>
        <strain evidence="6">DV1</strain>
        <tissue evidence="6">Whole organism</tissue>
    </source>
</reference>
<dbReference type="InterPro" id="IPR013783">
    <property type="entry name" value="Ig-like_fold"/>
</dbReference>
<dbReference type="InterPro" id="IPR007110">
    <property type="entry name" value="Ig-like_dom"/>
</dbReference>
<dbReference type="AlphaFoldDB" id="A0A267GAV5"/>
<proteinExistence type="predicted"/>
<dbReference type="PANTHER" id="PTHR44170:SF6">
    <property type="entry name" value="CONTACTIN"/>
    <property type="match status" value="1"/>
</dbReference>
<feature type="domain" description="Ig-like" evidence="5">
    <location>
        <begin position="30"/>
        <end position="140"/>
    </location>
</feature>
<evidence type="ECO:0000313" key="6">
    <source>
        <dbReference type="EMBL" id="PAA82587.1"/>
    </source>
</evidence>
<dbReference type="InterPro" id="IPR003599">
    <property type="entry name" value="Ig_sub"/>
</dbReference>
<feature type="signal peptide" evidence="4">
    <location>
        <begin position="1"/>
        <end position="27"/>
    </location>
</feature>
<dbReference type="InterPro" id="IPR013106">
    <property type="entry name" value="Ig_V-set"/>
</dbReference>
<feature type="chain" id="PRO_5012605377" description="Ig-like domain-containing protein" evidence="4">
    <location>
        <begin position="28"/>
        <end position="426"/>
    </location>
</feature>
<feature type="region of interest" description="Disordered" evidence="3">
    <location>
        <begin position="351"/>
        <end position="398"/>
    </location>
</feature>
<dbReference type="SUPFAM" id="SSF48726">
    <property type="entry name" value="Immunoglobulin"/>
    <property type="match status" value="3"/>
</dbReference>
<dbReference type="SMART" id="SM00408">
    <property type="entry name" value="IGc2"/>
    <property type="match status" value="3"/>
</dbReference>
<feature type="domain" description="Ig-like" evidence="5">
    <location>
        <begin position="145"/>
        <end position="236"/>
    </location>
</feature>
<dbReference type="PANTHER" id="PTHR44170">
    <property type="entry name" value="PROTEIN SIDEKICK"/>
    <property type="match status" value="1"/>
</dbReference>
<dbReference type="Proteomes" id="UP000215902">
    <property type="component" value="Unassembled WGS sequence"/>
</dbReference>
<dbReference type="InterPro" id="IPR036179">
    <property type="entry name" value="Ig-like_dom_sf"/>
</dbReference>
<sequence>MARMSCHRQAAATALLSFLLSIPGCSPVSPDTVSAPKTFFASREELVEGTLSETVILPCTFVVEQQTQPEINVIWQKDKKTLTFNKQFVDDSRLKIVSTGIKASNRFDLQISEIRASDEGLYRCIASFGNKFFVKNVTLLVTVPPYIKGRQTDQQMTLTEGDSSVLECLAGGRPEPTVVWYKLVEPSLVKEMNRDKIPVGEGQRYSISNVTRQCQGTFICIASNDKMLPSASKRFNITVQYKPAVSIVNEEISQRRGLSTMVMCVITGNPLQEFYWEHRSLMFRPSGSGSSCESSSLKHCVYLSRPGGSVIRMDLLIRNLTAADFGQYFCVARSKLGTDRKAASVLEVEDAQPEITREPPQRPVSGQVLTGSDRATDATAPGNRHATGSTLQGAKGSARSAGAGLGGRSLVSTASWLLLLLLLSNL</sequence>
<name>A0A267GAV5_9PLAT</name>
<dbReference type="STRING" id="282301.A0A267GAV5"/>
<organism evidence="6 7">
    <name type="scientific">Macrostomum lignano</name>
    <dbReference type="NCBI Taxonomy" id="282301"/>
    <lineage>
        <taxon>Eukaryota</taxon>
        <taxon>Metazoa</taxon>
        <taxon>Spiralia</taxon>
        <taxon>Lophotrochozoa</taxon>
        <taxon>Platyhelminthes</taxon>
        <taxon>Rhabditophora</taxon>
        <taxon>Macrostomorpha</taxon>
        <taxon>Macrostomida</taxon>
        <taxon>Macrostomidae</taxon>
        <taxon>Macrostomum</taxon>
    </lineage>
</organism>
<evidence type="ECO:0000313" key="7">
    <source>
        <dbReference type="Proteomes" id="UP000215902"/>
    </source>
</evidence>
<evidence type="ECO:0000259" key="5">
    <source>
        <dbReference type="PROSITE" id="PS50835"/>
    </source>
</evidence>
<protein>
    <recommendedName>
        <fullName evidence="5">Ig-like domain-containing protein</fullName>
    </recommendedName>
</protein>
<dbReference type="GO" id="GO:0016020">
    <property type="term" value="C:membrane"/>
    <property type="evidence" value="ECO:0007669"/>
    <property type="project" value="UniProtKB-SubCell"/>
</dbReference>
<dbReference type="Pfam" id="PF13927">
    <property type="entry name" value="Ig_3"/>
    <property type="match status" value="1"/>
</dbReference>
<dbReference type="GO" id="GO:0098609">
    <property type="term" value="P:cell-cell adhesion"/>
    <property type="evidence" value="ECO:0007669"/>
    <property type="project" value="TreeGrafter"/>
</dbReference>
<gene>
    <name evidence="6" type="ORF">BOX15_Mlig000951g2</name>
</gene>
<accession>A0A267GAV5</accession>
<dbReference type="EMBL" id="NIVC01000461">
    <property type="protein sequence ID" value="PAA82587.1"/>
    <property type="molecule type" value="Genomic_DNA"/>
</dbReference>
<evidence type="ECO:0000256" key="2">
    <source>
        <dbReference type="ARBA" id="ARBA00023157"/>
    </source>
</evidence>
<keyword evidence="2" id="KW-1015">Disulfide bond</keyword>
<dbReference type="PROSITE" id="PS50835">
    <property type="entry name" value="IG_LIKE"/>
    <property type="match status" value="3"/>
</dbReference>